<comment type="caution">
    <text evidence="2">The sequence shown here is derived from an EMBL/GenBank/DDBJ whole genome shotgun (WGS) entry which is preliminary data.</text>
</comment>
<evidence type="ECO:0000313" key="2">
    <source>
        <dbReference type="EMBL" id="KAJ4428395.1"/>
    </source>
</evidence>
<proteinExistence type="predicted"/>
<gene>
    <name evidence="2" type="ORF">ANN_24415</name>
</gene>
<dbReference type="Pfam" id="PF13843">
    <property type="entry name" value="DDE_Tnp_1_7"/>
    <property type="match status" value="1"/>
</dbReference>
<organism evidence="2 3">
    <name type="scientific">Periplaneta americana</name>
    <name type="common">American cockroach</name>
    <name type="synonym">Blatta americana</name>
    <dbReference type="NCBI Taxonomy" id="6978"/>
    <lineage>
        <taxon>Eukaryota</taxon>
        <taxon>Metazoa</taxon>
        <taxon>Ecdysozoa</taxon>
        <taxon>Arthropoda</taxon>
        <taxon>Hexapoda</taxon>
        <taxon>Insecta</taxon>
        <taxon>Pterygota</taxon>
        <taxon>Neoptera</taxon>
        <taxon>Polyneoptera</taxon>
        <taxon>Dictyoptera</taxon>
        <taxon>Blattodea</taxon>
        <taxon>Blattoidea</taxon>
        <taxon>Blattidae</taxon>
        <taxon>Blattinae</taxon>
        <taxon>Periplaneta</taxon>
    </lineage>
</organism>
<keyword evidence="3" id="KW-1185">Reference proteome</keyword>
<dbReference type="EMBL" id="JAJSOF020000037">
    <property type="protein sequence ID" value="KAJ4428395.1"/>
    <property type="molecule type" value="Genomic_DNA"/>
</dbReference>
<dbReference type="PANTHER" id="PTHR46599:SF6">
    <property type="entry name" value="DUAL SPECIFICITY PHOSPHATASE 26"/>
    <property type="match status" value="1"/>
</dbReference>
<dbReference type="InterPro" id="IPR029526">
    <property type="entry name" value="PGBD"/>
</dbReference>
<feature type="domain" description="PiggyBac transposable element-derived protein" evidence="1">
    <location>
        <begin position="44"/>
        <end position="196"/>
    </location>
</feature>
<dbReference type="PANTHER" id="PTHR46599">
    <property type="entry name" value="PIGGYBAC TRANSPOSABLE ELEMENT-DERIVED PROTEIN 4"/>
    <property type="match status" value="1"/>
</dbReference>
<evidence type="ECO:0000259" key="1">
    <source>
        <dbReference type="Pfam" id="PF13843"/>
    </source>
</evidence>
<reference evidence="2 3" key="1">
    <citation type="journal article" date="2022" name="Allergy">
        <title>Genome assembly and annotation of Periplaneta americana reveal a comprehensive cockroach allergen profile.</title>
        <authorList>
            <person name="Wang L."/>
            <person name="Xiong Q."/>
            <person name="Saelim N."/>
            <person name="Wang L."/>
            <person name="Nong W."/>
            <person name="Wan A.T."/>
            <person name="Shi M."/>
            <person name="Liu X."/>
            <person name="Cao Q."/>
            <person name="Hui J.H.L."/>
            <person name="Sookrung N."/>
            <person name="Leung T.F."/>
            <person name="Tungtrongchitr A."/>
            <person name="Tsui S.K.W."/>
        </authorList>
    </citation>
    <scope>NUCLEOTIDE SEQUENCE [LARGE SCALE GENOMIC DNA]</scope>
    <source>
        <strain evidence="2">PWHHKU_190912</strain>
    </source>
</reference>
<protein>
    <recommendedName>
        <fullName evidence="1">PiggyBac transposable element-derived protein domain-containing protein</fullName>
    </recommendedName>
</protein>
<evidence type="ECO:0000313" key="3">
    <source>
        <dbReference type="Proteomes" id="UP001148838"/>
    </source>
</evidence>
<dbReference type="Proteomes" id="UP001148838">
    <property type="component" value="Unassembled WGS sequence"/>
</dbReference>
<accession>A0ABQ8S3A6</accession>
<name>A0ABQ8S3A6_PERAM</name>
<sequence>MLLNIKRCTENRARQELQDDSWTISRPIEALEAAISVMYVRVIYGAKNFPRKLLWSQVWRPAFFRNTMSRNQCSEILRFLRFNEKATWFQRLQTDRFATATPICNTFIANYCLLCYKPSENITVDEQLFPCKARCPFIQYVGSKQDKFGIKFWLAVDTSSKYLVNGLPYHGRDVDASKACYDKVSRRQFTFKLGEELAARYVTTRPPAPLPERIPQQSNVRKACQIGGYRGKNRSKNQCANCFKYICGSCLASSECACVRCYDAASGFE</sequence>